<feature type="binding site" evidence="10">
    <location>
        <position position="90"/>
    </location>
    <ligand>
        <name>oxalate</name>
        <dbReference type="ChEBI" id="CHEBI:30623"/>
    </ligand>
</feature>
<evidence type="ECO:0000256" key="8">
    <source>
        <dbReference type="ARBA" id="ARBA00023180"/>
    </source>
</evidence>
<dbReference type="Proteomes" id="UP000290289">
    <property type="component" value="Chromosome 4"/>
</dbReference>
<evidence type="ECO:0000256" key="4">
    <source>
        <dbReference type="ARBA" id="ARBA00022525"/>
    </source>
</evidence>
<protein>
    <recommendedName>
        <fullName evidence="12">Germin-like protein</fullName>
    </recommendedName>
</protein>
<dbReference type="SMART" id="SM00835">
    <property type="entry name" value="Cupin_1"/>
    <property type="match status" value="1"/>
</dbReference>
<keyword evidence="6" id="KW-0732">Signal</keyword>
<dbReference type="EMBL" id="RDQH01000330">
    <property type="protein sequence ID" value="RXI01668.1"/>
    <property type="molecule type" value="Genomic_DNA"/>
</dbReference>
<keyword evidence="4 12" id="KW-0964">Secreted</keyword>
<feature type="domain" description="Cupin type-1" evidence="13">
    <location>
        <begin position="45"/>
        <end position="193"/>
    </location>
</feature>
<dbReference type="PANTHER" id="PTHR31238">
    <property type="entry name" value="GERMIN-LIKE PROTEIN SUBFAMILY 3 MEMBER 3"/>
    <property type="match status" value="1"/>
</dbReference>
<evidence type="ECO:0000313" key="15">
    <source>
        <dbReference type="Proteomes" id="UP000290289"/>
    </source>
</evidence>
<dbReference type="GO" id="GO:0030145">
    <property type="term" value="F:manganese ion binding"/>
    <property type="evidence" value="ECO:0007669"/>
    <property type="project" value="UniProtKB-UniRule"/>
</dbReference>
<dbReference type="GO" id="GO:0048046">
    <property type="term" value="C:apoplast"/>
    <property type="evidence" value="ECO:0007669"/>
    <property type="project" value="UniProtKB-SubCell"/>
</dbReference>
<evidence type="ECO:0000256" key="5">
    <source>
        <dbReference type="ARBA" id="ARBA00022723"/>
    </source>
</evidence>
<evidence type="ECO:0000256" key="1">
    <source>
        <dbReference type="ARBA" id="ARBA00004271"/>
    </source>
</evidence>
<dbReference type="AlphaFoldDB" id="A0A498K2V7"/>
<dbReference type="InterPro" id="IPR019780">
    <property type="entry name" value="Germin_Mn-BS"/>
</dbReference>
<feature type="binding site" evidence="10">
    <location>
        <position position="100"/>
    </location>
    <ligand>
        <name>oxalate</name>
        <dbReference type="ChEBI" id="CHEBI:30623"/>
    </ligand>
</feature>
<dbReference type="Pfam" id="PF00190">
    <property type="entry name" value="Cupin_1"/>
    <property type="match status" value="1"/>
</dbReference>
<reference evidence="14 15" key="1">
    <citation type="submission" date="2018-10" db="EMBL/GenBank/DDBJ databases">
        <title>A high-quality apple genome assembly.</title>
        <authorList>
            <person name="Hu J."/>
        </authorList>
    </citation>
    <scope>NUCLEOTIDE SEQUENCE [LARGE SCALE GENOMIC DNA]</scope>
    <source>
        <strain evidence="15">cv. HFTH1</strain>
        <tissue evidence="14">Young leaf</tissue>
    </source>
</reference>
<gene>
    <name evidence="14" type="ORF">DVH24_015017</name>
</gene>
<keyword evidence="3 12" id="KW-0052">Apoplast</keyword>
<comment type="subcellular location">
    <subcellularLocation>
        <location evidence="1 12">Secreted</location>
        <location evidence="1 12">Extracellular space</location>
        <location evidence="1 12">Apoplast</location>
    </subcellularLocation>
</comment>
<comment type="similarity">
    <text evidence="2 12">Belongs to the germin family.</text>
</comment>
<dbReference type="GO" id="GO:0010497">
    <property type="term" value="P:plasmodesmata-mediated intercellular transport"/>
    <property type="evidence" value="ECO:0007669"/>
    <property type="project" value="UniProtKB-ARBA"/>
</dbReference>
<sequence length="231" mass="24476">MFLQGGCSSVGLRPSSLAAEVPTVKVNGFVCKDAANATAEDFFFTGLAKPGLTNNTFGSLVTLANVEKIPGLNTLGVSLARIDYAPGGINPPHTHPRATEIVYVLEGELDVGFITTANKLIRKTTKQGEVFVFPKGLVHFQNNNGKSPASMIAAFNSQLQGRVKIALTLFAATPEVPENVLTKTFQVGTKQVDKIKITQAGGGIPEALLNRMFGNDGDISVELAAAYKMKP</sequence>
<feature type="binding site" evidence="11">
    <location>
        <position position="139"/>
    </location>
    <ligand>
        <name>Mn(2+)</name>
        <dbReference type="ChEBI" id="CHEBI:29035"/>
    </ligand>
</feature>
<organism evidence="14 15">
    <name type="scientific">Malus domestica</name>
    <name type="common">Apple</name>
    <name type="synonym">Pyrus malus</name>
    <dbReference type="NCBI Taxonomy" id="3750"/>
    <lineage>
        <taxon>Eukaryota</taxon>
        <taxon>Viridiplantae</taxon>
        <taxon>Streptophyta</taxon>
        <taxon>Embryophyta</taxon>
        <taxon>Tracheophyta</taxon>
        <taxon>Spermatophyta</taxon>
        <taxon>Magnoliopsida</taxon>
        <taxon>eudicotyledons</taxon>
        <taxon>Gunneridae</taxon>
        <taxon>Pentapetalae</taxon>
        <taxon>rosids</taxon>
        <taxon>fabids</taxon>
        <taxon>Rosales</taxon>
        <taxon>Rosaceae</taxon>
        <taxon>Amygdaloideae</taxon>
        <taxon>Maleae</taxon>
        <taxon>Malus</taxon>
    </lineage>
</organism>
<evidence type="ECO:0000256" key="11">
    <source>
        <dbReference type="PIRSR" id="PIRSR601929-2"/>
    </source>
</evidence>
<evidence type="ECO:0000313" key="14">
    <source>
        <dbReference type="EMBL" id="RXI01668.1"/>
    </source>
</evidence>
<evidence type="ECO:0000259" key="13">
    <source>
        <dbReference type="SMART" id="SM00835"/>
    </source>
</evidence>
<name>A0A498K2V7_MALDO</name>
<feature type="binding site" evidence="11">
    <location>
        <position position="93"/>
    </location>
    <ligand>
        <name>Mn(2+)</name>
        <dbReference type="ChEBI" id="CHEBI:29035"/>
    </ligand>
</feature>
<dbReference type="PROSITE" id="PS00725">
    <property type="entry name" value="GERMIN"/>
    <property type="match status" value="1"/>
</dbReference>
<evidence type="ECO:0000256" key="7">
    <source>
        <dbReference type="ARBA" id="ARBA00023157"/>
    </source>
</evidence>
<dbReference type="GO" id="GO:0009506">
    <property type="term" value="C:plasmodesma"/>
    <property type="evidence" value="ECO:0007669"/>
    <property type="project" value="UniProtKB-ARBA"/>
</dbReference>
<keyword evidence="9 10" id="KW-0464">Manganese</keyword>
<evidence type="ECO:0000256" key="2">
    <source>
        <dbReference type="ARBA" id="ARBA00007456"/>
    </source>
</evidence>
<dbReference type="GO" id="GO:2000280">
    <property type="term" value="P:regulation of root development"/>
    <property type="evidence" value="ECO:0007669"/>
    <property type="project" value="UniProtKB-ARBA"/>
</dbReference>
<dbReference type="STRING" id="3750.A0A498K2V7"/>
<dbReference type="InterPro" id="IPR006045">
    <property type="entry name" value="Cupin_1"/>
</dbReference>
<feature type="binding site" evidence="11">
    <location>
        <position position="100"/>
    </location>
    <ligand>
        <name>Mn(2+)</name>
        <dbReference type="ChEBI" id="CHEBI:29035"/>
    </ligand>
</feature>
<feature type="binding site" evidence="11">
    <location>
        <position position="95"/>
    </location>
    <ligand>
        <name>Mn(2+)</name>
        <dbReference type="ChEBI" id="CHEBI:29035"/>
    </ligand>
</feature>
<keyword evidence="8" id="KW-0325">Glycoprotein</keyword>
<dbReference type="InterPro" id="IPR001929">
    <property type="entry name" value="Germin"/>
</dbReference>
<keyword evidence="7" id="KW-1015">Disulfide bond</keyword>
<keyword evidence="15" id="KW-1185">Reference proteome</keyword>
<dbReference type="FunFam" id="2.60.120.10:FF:000025">
    <property type="entry name" value="germin-like protein subfamily 2 member 1"/>
    <property type="match status" value="1"/>
</dbReference>
<accession>A0A498K2V7</accession>
<evidence type="ECO:0000256" key="6">
    <source>
        <dbReference type="ARBA" id="ARBA00022729"/>
    </source>
</evidence>
<dbReference type="CDD" id="cd02241">
    <property type="entry name" value="cupin_OxOx"/>
    <property type="match status" value="1"/>
</dbReference>
<evidence type="ECO:0000256" key="9">
    <source>
        <dbReference type="ARBA" id="ARBA00023211"/>
    </source>
</evidence>
<dbReference type="Gene3D" id="2.60.120.10">
    <property type="entry name" value="Jelly Rolls"/>
    <property type="match status" value="1"/>
</dbReference>
<keyword evidence="5 10" id="KW-0479">Metal-binding</keyword>
<comment type="caution">
    <text evidence="14">The sequence shown here is derived from an EMBL/GenBank/DDBJ whole genome shotgun (WGS) entry which is preliminary data.</text>
</comment>
<evidence type="ECO:0000256" key="12">
    <source>
        <dbReference type="RuleBase" id="RU366015"/>
    </source>
</evidence>
<dbReference type="InterPro" id="IPR014710">
    <property type="entry name" value="RmlC-like_jellyroll"/>
</dbReference>
<evidence type="ECO:0000256" key="3">
    <source>
        <dbReference type="ARBA" id="ARBA00022523"/>
    </source>
</evidence>
<dbReference type="PRINTS" id="PR00325">
    <property type="entry name" value="GERMIN"/>
</dbReference>
<proteinExistence type="inferred from homology"/>
<feature type="binding site" evidence="10">
    <location>
        <position position="95"/>
    </location>
    <ligand>
        <name>oxalate</name>
        <dbReference type="ChEBI" id="CHEBI:30623"/>
    </ligand>
</feature>
<dbReference type="SUPFAM" id="SSF51182">
    <property type="entry name" value="RmlC-like cupins"/>
    <property type="match status" value="1"/>
</dbReference>
<evidence type="ECO:0000256" key="10">
    <source>
        <dbReference type="PIRSR" id="PIRSR601929-1"/>
    </source>
</evidence>
<dbReference type="InterPro" id="IPR011051">
    <property type="entry name" value="RmlC_Cupin_sf"/>
</dbReference>